<evidence type="ECO:0000313" key="14">
    <source>
        <dbReference type="Proteomes" id="UP001320420"/>
    </source>
</evidence>
<dbReference type="GO" id="GO:0034450">
    <property type="term" value="F:ubiquitin-ubiquitin ligase activity"/>
    <property type="evidence" value="ECO:0007669"/>
    <property type="project" value="InterPro"/>
</dbReference>
<keyword evidence="9" id="KW-0413">Isomerase</keyword>
<evidence type="ECO:0000256" key="2">
    <source>
        <dbReference type="ARBA" id="ARBA00004123"/>
    </source>
</evidence>
<evidence type="ECO:0000256" key="4">
    <source>
        <dbReference type="ARBA" id="ARBA00004906"/>
    </source>
</evidence>
<protein>
    <submittedName>
        <fullName evidence="13">Ubiquitin conjugation factor E4</fullName>
    </submittedName>
</protein>
<organism evidence="13 14">
    <name type="scientific">Diatrype stigma</name>
    <dbReference type="NCBI Taxonomy" id="117547"/>
    <lineage>
        <taxon>Eukaryota</taxon>
        <taxon>Fungi</taxon>
        <taxon>Dikarya</taxon>
        <taxon>Ascomycota</taxon>
        <taxon>Pezizomycotina</taxon>
        <taxon>Sordariomycetes</taxon>
        <taxon>Xylariomycetidae</taxon>
        <taxon>Xylariales</taxon>
        <taxon>Diatrypaceae</taxon>
        <taxon>Diatrype</taxon>
    </lineage>
</organism>
<evidence type="ECO:0000256" key="6">
    <source>
        <dbReference type="ARBA" id="ARBA00022490"/>
    </source>
</evidence>
<evidence type="ECO:0000256" key="8">
    <source>
        <dbReference type="ARBA" id="ARBA00022786"/>
    </source>
</evidence>
<dbReference type="Proteomes" id="UP001320420">
    <property type="component" value="Unassembled WGS sequence"/>
</dbReference>
<dbReference type="EMBL" id="JAKJXP020000007">
    <property type="protein sequence ID" value="KAK7756474.1"/>
    <property type="molecule type" value="Genomic_DNA"/>
</dbReference>
<evidence type="ECO:0000256" key="11">
    <source>
        <dbReference type="SAM" id="Coils"/>
    </source>
</evidence>
<reference evidence="13 14" key="1">
    <citation type="submission" date="2024-02" db="EMBL/GenBank/DDBJ databases">
        <title>De novo assembly and annotation of 12 fungi associated with fruit tree decline syndrome in Ontario, Canada.</title>
        <authorList>
            <person name="Sulman M."/>
            <person name="Ellouze W."/>
            <person name="Ilyukhin E."/>
        </authorList>
    </citation>
    <scope>NUCLEOTIDE SEQUENCE [LARGE SCALE GENOMIC DNA]</scope>
    <source>
        <strain evidence="13 14">M11/M66-122</strain>
    </source>
</reference>
<dbReference type="Pfam" id="PF10408">
    <property type="entry name" value="Ufd2P_core"/>
    <property type="match status" value="1"/>
</dbReference>
<evidence type="ECO:0000256" key="5">
    <source>
        <dbReference type="ARBA" id="ARBA00007434"/>
    </source>
</evidence>
<keyword evidence="11" id="KW-0175">Coiled coil</keyword>
<feature type="domain" description="U-box" evidence="12">
    <location>
        <begin position="333"/>
        <end position="406"/>
    </location>
</feature>
<dbReference type="GO" id="GO:0005634">
    <property type="term" value="C:nucleus"/>
    <property type="evidence" value="ECO:0007669"/>
    <property type="project" value="UniProtKB-SubCell"/>
</dbReference>
<dbReference type="Gene3D" id="3.30.40.10">
    <property type="entry name" value="Zinc/RING finger domain, C3HC4 (zinc finger)"/>
    <property type="match status" value="1"/>
</dbReference>
<comment type="similarity">
    <text evidence="5">Belongs to the ubiquitin conjugation factor E4 family.</text>
</comment>
<dbReference type="PANTHER" id="PTHR13931">
    <property type="entry name" value="UBIQUITINATION FACTOR E4"/>
    <property type="match status" value="1"/>
</dbReference>
<evidence type="ECO:0000256" key="10">
    <source>
        <dbReference type="ARBA" id="ARBA00023242"/>
    </source>
</evidence>
<dbReference type="InterPro" id="IPR003613">
    <property type="entry name" value="Ubox_domain"/>
</dbReference>
<feature type="coiled-coil region" evidence="11">
    <location>
        <begin position="174"/>
        <end position="201"/>
    </location>
</feature>
<dbReference type="InterPro" id="IPR019474">
    <property type="entry name" value="Ub_conjug_fac_E4_core"/>
</dbReference>
<proteinExistence type="inferred from homology"/>
<dbReference type="SUPFAM" id="SSF57850">
    <property type="entry name" value="RING/U-box"/>
    <property type="match status" value="1"/>
</dbReference>
<dbReference type="GO" id="GO:0006511">
    <property type="term" value="P:ubiquitin-dependent protein catabolic process"/>
    <property type="evidence" value="ECO:0007669"/>
    <property type="project" value="InterPro"/>
</dbReference>
<dbReference type="GO" id="GO:0000151">
    <property type="term" value="C:ubiquitin ligase complex"/>
    <property type="evidence" value="ECO:0007669"/>
    <property type="project" value="InterPro"/>
</dbReference>
<keyword evidence="10" id="KW-0539">Nucleus</keyword>
<name>A0AAN9UVS2_9PEZI</name>
<comment type="subcellular location">
    <subcellularLocation>
        <location evidence="3">Cytoplasm</location>
    </subcellularLocation>
    <subcellularLocation>
        <location evidence="2">Nucleus</location>
    </subcellularLocation>
</comment>
<dbReference type="FunFam" id="3.30.40.10:FF:000055">
    <property type="entry name" value="Ubiquitin conjugation factor e4 a"/>
    <property type="match status" value="1"/>
</dbReference>
<keyword evidence="14" id="KW-1185">Reference proteome</keyword>
<dbReference type="GO" id="GO:0000209">
    <property type="term" value="P:protein polyubiquitination"/>
    <property type="evidence" value="ECO:0007669"/>
    <property type="project" value="TreeGrafter"/>
</dbReference>
<dbReference type="InterPro" id="IPR013083">
    <property type="entry name" value="Znf_RING/FYVE/PHD"/>
</dbReference>
<evidence type="ECO:0000256" key="9">
    <source>
        <dbReference type="ARBA" id="ARBA00023110"/>
    </source>
</evidence>
<keyword evidence="7" id="KW-0808">Transferase</keyword>
<dbReference type="AlphaFoldDB" id="A0AAN9UVS2"/>
<keyword evidence="6" id="KW-0963">Cytoplasm</keyword>
<dbReference type="InterPro" id="IPR045132">
    <property type="entry name" value="UBE4"/>
</dbReference>
<dbReference type="Pfam" id="PF04564">
    <property type="entry name" value="U-box"/>
    <property type="match status" value="1"/>
</dbReference>
<comment type="catalytic activity">
    <reaction evidence="1">
        <text>S-ubiquitinyl-[E2 ubiquitin-conjugating enzyme]-L-cysteine + [acceptor protein]-L-lysine = [E2 ubiquitin-conjugating enzyme]-L-cysteine + N(6)-ubiquitinyl-[acceptor protein]-L-lysine.</text>
        <dbReference type="EC" id="2.3.2.27"/>
    </reaction>
</comment>
<dbReference type="GO" id="GO:0036503">
    <property type="term" value="P:ERAD pathway"/>
    <property type="evidence" value="ECO:0007669"/>
    <property type="project" value="InterPro"/>
</dbReference>
<sequence>MRLQFVPQILISAVGEEIITLCISFLRSSEYIKNPYLKSSLVTLLFSGTWPIYHLKRGVLGDALAGSDFANEHLLHALMKWYIECEHSGVSSAFYDKFNIRYEIFQVFKCIWPNTSYQEQLSRESKVNKLFFVQFVNLLLNDATYLLDEALTKLYKIHDFQKQLRDQSLPPQDRDKVTTDLEAAEQQCQNWMQLLNDTMAMMKLFTAALRDAFTMPEIVTRLAGMLDYNLEVLVGPRRANLKVEDPKKYHFDAKTLLAEFIDIYLNLGSAPSFIDAIAGDGRSYKPSNFEKASQILSANLHAAPETAAAWDALREKIAEAKGRLDQTELDLGEIPEEFEDPLLGDLMNDPVILPSRNIVDRSTIIQQLLSNPLDPFTRAPMKIEDVVPADDLRMRIDAWKAERVAEARAKASGDTMDTSAG</sequence>
<evidence type="ECO:0000313" key="13">
    <source>
        <dbReference type="EMBL" id="KAK7756474.1"/>
    </source>
</evidence>
<comment type="caution">
    <text evidence="13">The sequence shown here is derived from an EMBL/GenBank/DDBJ whole genome shotgun (WGS) entry which is preliminary data.</text>
</comment>
<evidence type="ECO:0000256" key="3">
    <source>
        <dbReference type="ARBA" id="ARBA00004496"/>
    </source>
</evidence>
<dbReference type="PROSITE" id="PS51698">
    <property type="entry name" value="U_BOX"/>
    <property type="match status" value="1"/>
</dbReference>
<accession>A0AAN9UVS2</accession>
<keyword evidence="8" id="KW-0833">Ubl conjugation pathway</keyword>
<dbReference type="GO" id="GO:0003755">
    <property type="term" value="F:peptidyl-prolyl cis-trans isomerase activity"/>
    <property type="evidence" value="ECO:0007669"/>
    <property type="project" value="UniProtKB-KW"/>
</dbReference>
<dbReference type="GO" id="GO:0005737">
    <property type="term" value="C:cytoplasm"/>
    <property type="evidence" value="ECO:0007669"/>
    <property type="project" value="UniProtKB-SubCell"/>
</dbReference>
<dbReference type="SMART" id="SM00504">
    <property type="entry name" value="Ubox"/>
    <property type="match status" value="1"/>
</dbReference>
<evidence type="ECO:0000256" key="1">
    <source>
        <dbReference type="ARBA" id="ARBA00000900"/>
    </source>
</evidence>
<gene>
    <name evidence="13" type="primary">UFD2</name>
    <name evidence="13" type="ORF">SLS62_001700</name>
</gene>
<dbReference type="PANTHER" id="PTHR13931:SF2">
    <property type="entry name" value="UBIQUITIN CONJUGATION FACTOR E4 B"/>
    <property type="match status" value="1"/>
</dbReference>
<keyword evidence="9" id="KW-0697">Rotamase</keyword>
<comment type="pathway">
    <text evidence="4">Protein modification; protein ubiquitination.</text>
</comment>
<evidence type="ECO:0000256" key="7">
    <source>
        <dbReference type="ARBA" id="ARBA00022679"/>
    </source>
</evidence>
<evidence type="ECO:0000259" key="12">
    <source>
        <dbReference type="PROSITE" id="PS51698"/>
    </source>
</evidence>